<evidence type="ECO:0000313" key="3">
    <source>
        <dbReference type="Proteomes" id="UP000199077"/>
    </source>
</evidence>
<dbReference type="AlphaFoldDB" id="A0A1H0LJY1"/>
<proteinExistence type="predicted"/>
<dbReference type="Proteomes" id="UP000199077">
    <property type="component" value="Chromosome I"/>
</dbReference>
<dbReference type="Pfam" id="PF00300">
    <property type="entry name" value="His_Phos_1"/>
    <property type="match status" value="1"/>
</dbReference>
<reference evidence="3" key="1">
    <citation type="submission" date="2016-10" db="EMBL/GenBank/DDBJ databases">
        <authorList>
            <person name="Varghese N."/>
            <person name="Submissions S."/>
        </authorList>
    </citation>
    <scope>NUCLEOTIDE SEQUENCE [LARGE SCALE GENOMIC DNA]</scope>
    <source>
        <strain evidence="3">DSM 22329</strain>
    </source>
</reference>
<evidence type="ECO:0000256" key="1">
    <source>
        <dbReference type="ARBA" id="ARBA00022801"/>
    </source>
</evidence>
<sequence>MTLASDDKVLILFRHAKAEQVFGKPDHERELTPRGERDARAAGAWLHEHELGPELVLCSTATRTRQTWAAATEGGACGESVEFDDSIYSGGAETVLRSVRESAGEAQVVLVVGHNPTMAMLASGLSEGDGSTAAHDCLAAGFPTSSIAVLRYAGPWSDLTFGTAALERCHVSRG</sequence>
<dbReference type="CDD" id="cd07067">
    <property type="entry name" value="HP_PGM_like"/>
    <property type="match status" value="1"/>
</dbReference>
<name>A0A1H0LJY1_9MICO</name>
<protein>
    <submittedName>
        <fullName evidence="2">Phosphohistidine phosphatase</fullName>
    </submittedName>
</protein>
<dbReference type="InterPro" id="IPR029033">
    <property type="entry name" value="His_PPase_superfam"/>
</dbReference>
<dbReference type="GO" id="GO:0016787">
    <property type="term" value="F:hydrolase activity"/>
    <property type="evidence" value="ECO:0007669"/>
    <property type="project" value="UniProtKB-KW"/>
</dbReference>
<dbReference type="SUPFAM" id="SSF53254">
    <property type="entry name" value="Phosphoglycerate mutase-like"/>
    <property type="match status" value="1"/>
</dbReference>
<dbReference type="RefSeq" id="WP_091780573.1">
    <property type="nucleotide sequence ID" value="NZ_LT629711.1"/>
</dbReference>
<dbReference type="STRING" id="443156.SAMN04489867_0315"/>
<dbReference type="OrthoDB" id="9810154at2"/>
<organism evidence="2 3">
    <name type="scientific">Pedococcus dokdonensis</name>
    <dbReference type="NCBI Taxonomy" id="443156"/>
    <lineage>
        <taxon>Bacteria</taxon>
        <taxon>Bacillati</taxon>
        <taxon>Actinomycetota</taxon>
        <taxon>Actinomycetes</taxon>
        <taxon>Micrococcales</taxon>
        <taxon>Intrasporangiaceae</taxon>
        <taxon>Pedococcus</taxon>
    </lineage>
</organism>
<gene>
    <name evidence="2" type="ORF">SAMN04489867_0315</name>
</gene>
<dbReference type="InterPro" id="IPR013078">
    <property type="entry name" value="His_Pase_superF_clade-1"/>
</dbReference>
<keyword evidence="1" id="KW-0378">Hydrolase</keyword>
<keyword evidence="3" id="KW-1185">Reference proteome</keyword>
<dbReference type="PANTHER" id="PTHR20935">
    <property type="entry name" value="PHOSPHOGLYCERATE MUTASE-RELATED"/>
    <property type="match status" value="1"/>
</dbReference>
<dbReference type="SMART" id="SM00855">
    <property type="entry name" value="PGAM"/>
    <property type="match status" value="1"/>
</dbReference>
<accession>A0A1H0LJY1</accession>
<dbReference type="PANTHER" id="PTHR20935:SF1">
    <property type="entry name" value="SLL1549 PROTEIN"/>
    <property type="match status" value="1"/>
</dbReference>
<evidence type="ECO:0000313" key="2">
    <source>
        <dbReference type="EMBL" id="SDO68346.1"/>
    </source>
</evidence>
<dbReference type="Gene3D" id="3.40.50.1240">
    <property type="entry name" value="Phosphoglycerate mutase-like"/>
    <property type="match status" value="1"/>
</dbReference>
<dbReference type="InterPro" id="IPR051021">
    <property type="entry name" value="Mito_Ser/Thr_phosphatase"/>
</dbReference>
<dbReference type="EMBL" id="LT629711">
    <property type="protein sequence ID" value="SDO68346.1"/>
    <property type="molecule type" value="Genomic_DNA"/>
</dbReference>